<feature type="active site" evidence="6">
    <location>
        <position position="150"/>
    </location>
</feature>
<evidence type="ECO:0000256" key="2">
    <source>
        <dbReference type="ARBA" id="ARBA00022670"/>
    </source>
</evidence>
<feature type="domain" description="Peptidase metallopeptidase" evidence="9">
    <location>
        <begin position="34"/>
        <end position="194"/>
    </location>
</feature>
<organism evidence="10 11">
    <name type="scientific">Bursaphelenchus okinawaensis</name>
    <dbReference type="NCBI Taxonomy" id="465554"/>
    <lineage>
        <taxon>Eukaryota</taxon>
        <taxon>Metazoa</taxon>
        <taxon>Ecdysozoa</taxon>
        <taxon>Nematoda</taxon>
        <taxon>Chromadorea</taxon>
        <taxon>Rhabditida</taxon>
        <taxon>Tylenchina</taxon>
        <taxon>Tylenchomorpha</taxon>
        <taxon>Aphelenchoidea</taxon>
        <taxon>Aphelenchoididae</taxon>
        <taxon>Bursaphelenchus</taxon>
    </lineage>
</organism>
<accession>A0A811KH60</accession>
<feature type="binding site" evidence="7">
    <location>
        <position position="159"/>
    </location>
    <ligand>
        <name>Zn(2+)</name>
        <dbReference type="ChEBI" id="CHEBI:29105"/>
        <label>2</label>
        <note>catalytic</note>
    </ligand>
</feature>
<dbReference type="GO" id="GO:0030198">
    <property type="term" value="P:extracellular matrix organization"/>
    <property type="evidence" value="ECO:0007669"/>
    <property type="project" value="TreeGrafter"/>
</dbReference>
<dbReference type="GO" id="GO:0008270">
    <property type="term" value="F:zinc ion binding"/>
    <property type="evidence" value="ECO:0007669"/>
    <property type="project" value="InterPro"/>
</dbReference>
<comment type="similarity">
    <text evidence="1">Belongs to the peptidase M10A family.</text>
</comment>
<reference evidence="10" key="1">
    <citation type="submission" date="2020-09" db="EMBL/GenBank/DDBJ databases">
        <authorList>
            <person name="Kikuchi T."/>
        </authorList>
    </citation>
    <scope>NUCLEOTIDE SEQUENCE</scope>
    <source>
        <strain evidence="10">SH1</strain>
    </source>
</reference>
<feature type="binding site" evidence="7">
    <location>
        <position position="128"/>
    </location>
    <ligand>
        <name>Ca(2+)</name>
        <dbReference type="ChEBI" id="CHEBI:29108"/>
        <label>3</label>
    </ligand>
</feature>
<keyword evidence="7" id="KW-0106">Calcium</keyword>
<feature type="binding site" evidence="7">
    <location>
        <position position="101"/>
    </location>
    <ligand>
        <name>Zn(2+)</name>
        <dbReference type="ChEBI" id="CHEBI:29105"/>
        <label>1</label>
    </ligand>
</feature>
<dbReference type="GO" id="GO:0030574">
    <property type="term" value="P:collagen catabolic process"/>
    <property type="evidence" value="ECO:0007669"/>
    <property type="project" value="TreeGrafter"/>
</dbReference>
<dbReference type="SMART" id="SM00235">
    <property type="entry name" value="ZnMc"/>
    <property type="match status" value="1"/>
</dbReference>
<dbReference type="InterPro" id="IPR024079">
    <property type="entry name" value="MetalloPept_cat_dom_sf"/>
</dbReference>
<feature type="binding site" evidence="7">
    <location>
        <position position="116"/>
    </location>
    <ligand>
        <name>Zn(2+)</name>
        <dbReference type="ChEBI" id="CHEBI:29105"/>
        <label>1</label>
    </ligand>
</feature>
<feature type="chain" id="PRO_5035595037" description="Peptidase metallopeptidase domain-containing protein" evidence="8">
    <location>
        <begin position="16"/>
        <end position="215"/>
    </location>
</feature>
<evidence type="ECO:0000313" key="11">
    <source>
        <dbReference type="Proteomes" id="UP000614601"/>
    </source>
</evidence>
<dbReference type="InterPro" id="IPR006026">
    <property type="entry name" value="Peptidase_Metallo"/>
</dbReference>
<feature type="binding site" evidence="7">
    <location>
        <position position="131"/>
    </location>
    <ligand>
        <name>Ca(2+)</name>
        <dbReference type="ChEBI" id="CHEBI:29108"/>
        <label>3</label>
    </ligand>
</feature>
<keyword evidence="11" id="KW-1185">Reference proteome</keyword>
<keyword evidence="3 7" id="KW-0479">Metal-binding</keyword>
<keyword evidence="5 7" id="KW-0862">Zinc</keyword>
<sequence>MSFIFVFLLFYLANADFDLLNDVGLQRVRRYVLARKKWDYDVLTWKLNSDNIAESDKFIIRMTLHRAFSTWSSVSSLKFLEISSDQSAVADLSISFLRGRHGDELPFDGPDGIVAHAFYPTVGVLHFDADEKWTLNRDDGINLYQTALHEIGHLLGLEHSTDSRAVMFPKNRPFDPSFDLGDDDVRGIRRLYAPPNRPILEPRVFSKVTQDLKKS</sequence>
<dbReference type="OrthoDB" id="406838at2759"/>
<feature type="binding site" evidence="7">
    <location>
        <position position="91"/>
    </location>
    <ligand>
        <name>Ca(2+)</name>
        <dbReference type="ChEBI" id="CHEBI:29108"/>
        <label>2</label>
    </ligand>
</feature>
<dbReference type="PRINTS" id="PR00138">
    <property type="entry name" value="MATRIXIN"/>
</dbReference>
<feature type="binding site" evidence="7">
    <location>
        <position position="153"/>
    </location>
    <ligand>
        <name>Zn(2+)</name>
        <dbReference type="ChEBI" id="CHEBI:29105"/>
        <label>2</label>
        <note>catalytic</note>
    </ligand>
</feature>
<evidence type="ECO:0000256" key="5">
    <source>
        <dbReference type="ARBA" id="ARBA00022833"/>
    </source>
</evidence>
<dbReference type="SUPFAM" id="SSF55486">
    <property type="entry name" value="Metalloproteases ('zincins'), catalytic domain"/>
    <property type="match status" value="1"/>
</dbReference>
<comment type="caution">
    <text evidence="10">The sequence shown here is derived from an EMBL/GenBank/DDBJ whole genome shotgun (WGS) entry which is preliminary data.</text>
</comment>
<dbReference type="PANTHER" id="PTHR10201">
    <property type="entry name" value="MATRIX METALLOPROTEINASE"/>
    <property type="match status" value="1"/>
</dbReference>
<dbReference type="EMBL" id="CAJFCW020000003">
    <property type="protein sequence ID" value="CAG9103052.1"/>
    <property type="molecule type" value="Genomic_DNA"/>
</dbReference>
<comment type="cofactor">
    <cofactor evidence="7">
        <name>Ca(2+)</name>
        <dbReference type="ChEBI" id="CHEBI:29108"/>
    </cofactor>
    <text evidence="7">Can bind about 5 Ca(2+) ions per subunit.</text>
</comment>
<feature type="binding site" evidence="7">
    <location>
        <position position="131"/>
    </location>
    <ligand>
        <name>Ca(2+)</name>
        <dbReference type="ChEBI" id="CHEBI:29108"/>
        <label>1</label>
    </ligand>
</feature>
<evidence type="ECO:0000256" key="6">
    <source>
        <dbReference type="PIRSR" id="PIRSR621190-1"/>
    </source>
</evidence>
<name>A0A811KH60_9BILA</name>
<gene>
    <name evidence="10" type="ORF">BOKJ2_LOCUS5697</name>
</gene>
<feature type="binding site" evidence="7">
    <location>
        <position position="108"/>
    </location>
    <ligand>
        <name>Ca(2+)</name>
        <dbReference type="ChEBI" id="CHEBI:29108"/>
        <label>3</label>
    </ligand>
</feature>
<evidence type="ECO:0000256" key="1">
    <source>
        <dbReference type="ARBA" id="ARBA00010370"/>
    </source>
</evidence>
<dbReference type="EMBL" id="CAJFDH010000003">
    <property type="protein sequence ID" value="CAD5214646.1"/>
    <property type="molecule type" value="Genomic_DNA"/>
</dbReference>
<dbReference type="InterPro" id="IPR033739">
    <property type="entry name" value="M10A_MMP"/>
</dbReference>
<dbReference type="GO" id="GO:0004222">
    <property type="term" value="F:metalloendopeptidase activity"/>
    <property type="evidence" value="ECO:0007669"/>
    <property type="project" value="InterPro"/>
</dbReference>
<evidence type="ECO:0000256" key="3">
    <source>
        <dbReference type="ARBA" id="ARBA00022723"/>
    </source>
</evidence>
<feature type="binding site" evidence="7">
    <location>
        <position position="103"/>
    </location>
    <ligand>
        <name>Zn(2+)</name>
        <dbReference type="ChEBI" id="CHEBI:29105"/>
        <label>1</label>
    </ligand>
</feature>
<evidence type="ECO:0000256" key="4">
    <source>
        <dbReference type="ARBA" id="ARBA00022801"/>
    </source>
</evidence>
<dbReference type="GO" id="GO:0006508">
    <property type="term" value="P:proteolysis"/>
    <property type="evidence" value="ECO:0007669"/>
    <property type="project" value="UniProtKB-KW"/>
</dbReference>
<feature type="binding site" evidence="7">
    <location>
        <position position="126"/>
    </location>
    <ligand>
        <name>Zn(2+)</name>
        <dbReference type="ChEBI" id="CHEBI:29105"/>
        <label>1</label>
    </ligand>
</feature>
<feature type="binding site" evidence="7">
    <location>
        <position position="109"/>
    </location>
    <ligand>
        <name>Ca(2+)</name>
        <dbReference type="ChEBI" id="CHEBI:29108"/>
        <label>3</label>
    </ligand>
</feature>
<dbReference type="GO" id="GO:0031012">
    <property type="term" value="C:extracellular matrix"/>
    <property type="evidence" value="ECO:0007669"/>
    <property type="project" value="InterPro"/>
</dbReference>
<dbReference type="Proteomes" id="UP000614601">
    <property type="component" value="Unassembled WGS sequence"/>
</dbReference>
<evidence type="ECO:0000259" key="9">
    <source>
        <dbReference type="SMART" id="SM00235"/>
    </source>
</evidence>
<feature type="signal peptide" evidence="8">
    <location>
        <begin position="1"/>
        <end position="15"/>
    </location>
</feature>
<dbReference type="InterPro" id="IPR021190">
    <property type="entry name" value="Pept_M10A"/>
</dbReference>
<feature type="binding site" evidence="7">
    <location>
        <position position="167"/>
    </location>
    <ligand>
        <name>Zn(2+)</name>
        <dbReference type="ChEBI" id="CHEBI:29105"/>
        <label>2</label>
        <note>catalytic</note>
    </ligand>
</feature>
<dbReference type="Pfam" id="PF00413">
    <property type="entry name" value="Peptidase_M10"/>
    <property type="match status" value="1"/>
</dbReference>
<dbReference type="PANTHER" id="PTHR10201:SF310">
    <property type="entry name" value="MMP-LIKE PROTEIN"/>
    <property type="match status" value="1"/>
</dbReference>
<proteinExistence type="inferred from homology"/>
<keyword evidence="8" id="KW-0732">Signal</keyword>
<keyword evidence="2" id="KW-0645">Protease</keyword>
<dbReference type="Gene3D" id="3.40.390.10">
    <property type="entry name" value="Collagenase (Catalytic Domain)"/>
    <property type="match status" value="1"/>
</dbReference>
<dbReference type="AlphaFoldDB" id="A0A811KH60"/>
<feature type="binding site" evidence="7">
    <location>
        <position position="149"/>
    </location>
    <ligand>
        <name>Zn(2+)</name>
        <dbReference type="ChEBI" id="CHEBI:29105"/>
        <label>2</label>
        <note>catalytic</note>
    </ligand>
</feature>
<protein>
    <recommendedName>
        <fullName evidence="9">Peptidase metallopeptidase domain-containing protein</fullName>
    </recommendedName>
</protein>
<evidence type="ECO:0000256" key="7">
    <source>
        <dbReference type="PIRSR" id="PIRSR621190-2"/>
    </source>
</evidence>
<dbReference type="Proteomes" id="UP000783686">
    <property type="component" value="Unassembled WGS sequence"/>
</dbReference>
<dbReference type="InterPro" id="IPR001818">
    <property type="entry name" value="Pept_M10_metallopeptidase"/>
</dbReference>
<comment type="cofactor">
    <cofactor evidence="7">
        <name>Zn(2+)</name>
        <dbReference type="ChEBI" id="CHEBI:29105"/>
    </cofactor>
    <text evidence="7">Binds 2 Zn(2+) ions per subunit.</text>
</comment>
<dbReference type="CDD" id="cd04278">
    <property type="entry name" value="ZnMc_MMP"/>
    <property type="match status" value="1"/>
</dbReference>
<evidence type="ECO:0000313" key="10">
    <source>
        <dbReference type="EMBL" id="CAD5214646.1"/>
    </source>
</evidence>
<keyword evidence="4" id="KW-0378">Hydrolase</keyword>
<evidence type="ECO:0000256" key="8">
    <source>
        <dbReference type="SAM" id="SignalP"/>
    </source>
</evidence>